<gene>
    <name evidence="1" type="ORF">PAHAL_2G359500</name>
</gene>
<dbReference type="AlphaFoldDB" id="A0A2T8KRQ2"/>
<dbReference type="Proteomes" id="UP000243499">
    <property type="component" value="Chromosome 2"/>
</dbReference>
<evidence type="ECO:0000313" key="1">
    <source>
        <dbReference type="EMBL" id="PVH64802.1"/>
    </source>
</evidence>
<reference evidence="1" key="1">
    <citation type="submission" date="2018-04" db="EMBL/GenBank/DDBJ databases">
        <title>WGS assembly of Panicum hallii.</title>
        <authorList>
            <person name="Lovell J."/>
            <person name="Jenkins J."/>
            <person name="Lowry D."/>
            <person name="Mamidi S."/>
            <person name="Sreedasyam A."/>
            <person name="Weng X."/>
            <person name="Barry K."/>
            <person name="Bonette J."/>
            <person name="Campitelli B."/>
            <person name="Daum C."/>
            <person name="Gordon S."/>
            <person name="Gould B."/>
            <person name="Lipzen A."/>
            <person name="Macqueen A."/>
            <person name="Palacio-Mejia J."/>
            <person name="Plott C."/>
            <person name="Shakirov E."/>
            <person name="Shu S."/>
            <person name="Yoshinaga Y."/>
            <person name="Zane M."/>
            <person name="Rokhsar D."/>
            <person name="Grimwood J."/>
            <person name="Schmutz J."/>
            <person name="Juenger T."/>
        </authorList>
    </citation>
    <scope>NUCLEOTIDE SEQUENCE [LARGE SCALE GENOMIC DNA]</scope>
    <source>
        <strain evidence="1">FIL2</strain>
    </source>
</reference>
<name>A0A2T8KRQ2_9POAL</name>
<protein>
    <submittedName>
        <fullName evidence="1">Uncharacterized protein</fullName>
    </submittedName>
</protein>
<proteinExistence type="predicted"/>
<sequence length="51" mass="5862">MYWDQHCKTESLGKVKRKGKVHVAMRPSSVNELALLSIYPSRSDKTFSFGF</sequence>
<dbReference type="Gramene" id="PVH64802">
    <property type="protein sequence ID" value="PVH64802"/>
    <property type="gene ID" value="PAHAL_2G359500"/>
</dbReference>
<organism evidence="1">
    <name type="scientific">Panicum hallii</name>
    <dbReference type="NCBI Taxonomy" id="206008"/>
    <lineage>
        <taxon>Eukaryota</taxon>
        <taxon>Viridiplantae</taxon>
        <taxon>Streptophyta</taxon>
        <taxon>Embryophyta</taxon>
        <taxon>Tracheophyta</taxon>
        <taxon>Spermatophyta</taxon>
        <taxon>Magnoliopsida</taxon>
        <taxon>Liliopsida</taxon>
        <taxon>Poales</taxon>
        <taxon>Poaceae</taxon>
        <taxon>PACMAD clade</taxon>
        <taxon>Panicoideae</taxon>
        <taxon>Panicodae</taxon>
        <taxon>Paniceae</taxon>
        <taxon>Panicinae</taxon>
        <taxon>Panicum</taxon>
        <taxon>Panicum sect. Panicum</taxon>
    </lineage>
</organism>
<accession>A0A2T8KRQ2</accession>
<dbReference type="EMBL" id="CM008047">
    <property type="protein sequence ID" value="PVH64802.1"/>
    <property type="molecule type" value="Genomic_DNA"/>
</dbReference>